<name>A0AAV0EY89_9ASTE</name>
<evidence type="ECO:0000256" key="1">
    <source>
        <dbReference type="SAM" id="MobiDB-lite"/>
    </source>
</evidence>
<accession>A0AAV0EY89</accession>
<reference evidence="3" key="1">
    <citation type="submission" date="2022-07" db="EMBL/GenBank/DDBJ databases">
        <authorList>
            <person name="Macas J."/>
            <person name="Novak P."/>
            <person name="Neumann P."/>
        </authorList>
    </citation>
    <scope>NUCLEOTIDE SEQUENCE</scope>
</reference>
<evidence type="ECO:0000313" key="4">
    <source>
        <dbReference type="Proteomes" id="UP001152523"/>
    </source>
</evidence>
<keyword evidence="2" id="KW-1133">Transmembrane helix</keyword>
<gene>
    <name evidence="3" type="ORF">CEPIT_LOCUS28877</name>
</gene>
<dbReference type="EMBL" id="CAMAPF010000949">
    <property type="protein sequence ID" value="CAH9128163.1"/>
    <property type="molecule type" value="Genomic_DNA"/>
</dbReference>
<organism evidence="3 4">
    <name type="scientific">Cuscuta epithymum</name>
    <dbReference type="NCBI Taxonomy" id="186058"/>
    <lineage>
        <taxon>Eukaryota</taxon>
        <taxon>Viridiplantae</taxon>
        <taxon>Streptophyta</taxon>
        <taxon>Embryophyta</taxon>
        <taxon>Tracheophyta</taxon>
        <taxon>Spermatophyta</taxon>
        <taxon>Magnoliopsida</taxon>
        <taxon>eudicotyledons</taxon>
        <taxon>Gunneridae</taxon>
        <taxon>Pentapetalae</taxon>
        <taxon>asterids</taxon>
        <taxon>lamiids</taxon>
        <taxon>Solanales</taxon>
        <taxon>Convolvulaceae</taxon>
        <taxon>Cuscuteae</taxon>
        <taxon>Cuscuta</taxon>
        <taxon>Cuscuta subgen. Cuscuta</taxon>
    </lineage>
</organism>
<dbReference type="Proteomes" id="UP001152523">
    <property type="component" value="Unassembled WGS sequence"/>
</dbReference>
<proteinExistence type="predicted"/>
<keyword evidence="2" id="KW-0472">Membrane</keyword>
<keyword evidence="4" id="KW-1185">Reference proteome</keyword>
<evidence type="ECO:0000313" key="3">
    <source>
        <dbReference type="EMBL" id="CAH9128163.1"/>
    </source>
</evidence>
<feature type="region of interest" description="Disordered" evidence="1">
    <location>
        <begin position="1"/>
        <end position="59"/>
    </location>
</feature>
<protein>
    <submittedName>
        <fullName evidence="3">Uncharacterized protein</fullName>
    </submittedName>
</protein>
<feature type="transmembrane region" description="Helical" evidence="2">
    <location>
        <begin position="73"/>
        <end position="93"/>
    </location>
</feature>
<comment type="caution">
    <text evidence="3">The sequence shown here is derived from an EMBL/GenBank/DDBJ whole genome shotgun (WGS) entry which is preliminary data.</text>
</comment>
<evidence type="ECO:0000256" key="2">
    <source>
        <dbReference type="SAM" id="Phobius"/>
    </source>
</evidence>
<keyword evidence="2" id="KW-0812">Transmembrane</keyword>
<sequence>MTASEGGGARPAEATAETRGADEKQRRRPTTAMFPSRTSSSSQIEHSKPLPASQPTPPLTYHTTIPCHRPPSLVLSFLLLCLYLLLLAIEIQINDWDFKPVSISLLSPI</sequence>
<dbReference type="AlphaFoldDB" id="A0AAV0EY89"/>